<accession>A0ABD2JA59</accession>
<dbReference type="EMBL" id="JBICBT010001021">
    <property type="protein sequence ID" value="KAL3087444.1"/>
    <property type="molecule type" value="Genomic_DNA"/>
</dbReference>
<organism evidence="1 2">
    <name type="scientific">Heterodera trifolii</name>
    <dbReference type="NCBI Taxonomy" id="157864"/>
    <lineage>
        <taxon>Eukaryota</taxon>
        <taxon>Metazoa</taxon>
        <taxon>Ecdysozoa</taxon>
        <taxon>Nematoda</taxon>
        <taxon>Chromadorea</taxon>
        <taxon>Rhabditida</taxon>
        <taxon>Tylenchina</taxon>
        <taxon>Tylenchomorpha</taxon>
        <taxon>Tylenchoidea</taxon>
        <taxon>Heteroderidae</taxon>
        <taxon>Heteroderinae</taxon>
        <taxon>Heterodera</taxon>
    </lineage>
</organism>
<proteinExistence type="predicted"/>
<keyword evidence="2" id="KW-1185">Reference proteome</keyword>
<evidence type="ECO:0000313" key="1">
    <source>
        <dbReference type="EMBL" id="KAL3087444.1"/>
    </source>
</evidence>
<evidence type="ECO:0000313" key="2">
    <source>
        <dbReference type="Proteomes" id="UP001620626"/>
    </source>
</evidence>
<comment type="caution">
    <text evidence="1">The sequence shown here is derived from an EMBL/GenBank/DDBJ whole genome shotgun (WGS) entry which is preliminary data.</text>
</comment>
<reference evidence="1 2" key="1">
    <citation type="submission" date="2024-10" db="EMBL/GenBank/DDBJ databases">
        <authorList>
            <person name="Kim D."/>
        </authorList>
    </citation>
    <scope>NUCLEOTIDE SEQUENCE [LARGE SCALE GENOMIC DNA]</scope>
    <source>
        <strain evidence="1">BH-2024</strain>
    </source>
</reference>
<name>A0ABD2JA59_9BILA</name>
<sequence>MEIGRNSNSKQKWREWHKEMEMVNFEDRKAMPIPQKPLPKKIIGFKRINILYIDRKVITFLRHFRQIFATRPINLTIITHNDCILEFILHNIWPLLGENIHGLQLSAVIFHHFRQFAPSILNDYPSLRIFSIYYNYFYTKFPADDSAMALDGQAVAKWLFTPLQNNVPKMFNCCLHNNDLNLSSKIEAFKAAFASASSPVNFIIMFWFLRSNSVVPFDLTNELTQEQMVFKMTNYRLLLVRCPIARDESKWTKWEEEAIGCEIEELWNKIDIQIYSPSDQQLKRMNEMLRSDRSI</sequence>
<dbReference type="Proteomes" id="UP001620626">
    <property type="component" value="Unassembled WGS sequence"/>
</dbReference>
<protein>
    <submittedName>
        <fullName evidence="1">Uncharacterized protein</fullName>
    </submittedName>
</protein>
<gene>
    <name evidence="1" type="ORF">niasHT_023692</name>
</gene>
<dbReference type="AlphaFoldDB" id="A0ABD2JA59"/>